<dbReference type="SUPFAM" id="SSF69318">
    <property type="entry name" value="Integrin alpha N-terminal domain"/>
    <property type="match status" value="1"/>
</dbReference>
<evidence type="ECO:0000256" key="1">
    <source>
        <dbReference type="SAM" id="Phobius"/>
    </source>
</evidence>
<dbReference type="Proteomes" id="UP001222800">
    <property type="component" value="Chromosome"/>
</dbReference>
<protein>
    <submittedName>
        <fullName evidence="2">VCBS repeat-containing protein</fullName>
    </submittedName>
</protein>
<sequence>MYFNPMFFQQPMIRNNKSYILDLKKGDVNGDKGVDYVYLIGDKADADKSLFTVNIRIKIVDPRTGKQYTIPLKENAGYNPTIFLGDFTGDGVDNIFVAIASGGSGGYAFYYIYSFLKNKPKLMFDSEEFYKDNPYEVNYMNNYNVEVIEESDQERYIINIEDRGDEYLSKIYNEDGTLKESISGWVNPLGGLYPIDFNRDGVYGLYAEQSIAGTFNADTLGYVQTSLEWKGNSFLPFFQTVGIGSEEYNI</sequence>
<dbReference type="EMBL" id="CP120733">
    <property type="protein sequence ID" value="WFD10169.1"/>
    <property type="molecule type" value="Genomic_DNA"/>
</dbReference>
<keyword evidence="1" id="KW-0812">Transmembrane</keyword>
<gene>
    <name evidence="2" type="ORF">P4S50_17700</name>
</gene>
<reference evidence="2 3" key="1">
    <citation type="submission" date="2023-03" db="EMBL/GenBank/DDBJ databases">
        <title>Complete genome sequence of Tepidibacter sp. SWIR-1, isolated from a deep-sea hydrothermal vent.</title>
        <authorList>
            <person name="Li X."/>
        </authorList>
    </citation>
    <scope>NUCLEOTIDE SEQUENCE [LARGE SCALE GENOMIC DNA]</scope>
    <source>
        <strain evidence="2 3">SWIR-1</strain>
    </source>
</reference>
<proteinExistence type="predicted"/>
<evidence type="ECO:0000313" key="2">
    <source>
        <dbReference type="EMBL" id="WFD10169.1"/>
    </source>
</evidence>
<organism evidence="2 3">
    <name type="scientific">Tepidibacter hydrothermalis</name>
    <dbReference type="NCBI Taxonomy" id="3036126"/>
    <lineage>
        <taxon>Bacteria</taxon>
        <taxon>Bacillati</taxon>
        <taxon>Bacillota</taxon>
        <taxon>Clostridia</taxon>
        <taxon>Peptostreptococcales</taxon>
        <taxon>Peptostreptococcaceae</taxon>
        <taxon>Tepidibacter</taxon>
    </lineage>
</organism>
<name>A0ABY8EEG1_9FIRM</name>
<keyword evidence="3" id="KW-1185">Reference proteome</keyword>
<keyword evidence="1" id="KW-1133">Transmembrane helix</keyword>
<dbReference type="RefSeq" id="WP_277732145.1">
    <property type="nucleotide sequence ID" value="NZ_CP120733.1"/>
</dbReference>
<dbReference type="InterPro" id="IPR028994">
    <property type="entry name" value="Integrin_alpha_N"/>
</dbReference>
<feature type="transmembrane region" description="Helical" evidence="1">
    <location>
        <begin position="95"/>
        <end position="113"/>
    </location>
</feature>
<evidence type="ECO:0000313" key="3">
    <source>
        <dbReference type="Proteomes" id="UP001222800"/>
    </source>
</evidence>
<keyword evidence="1" id="KW-0472">Membrane</keyword>
<accession>A0ABY8EEG1</accession>